<gene>
    <name evidence="2" type="ORF">MOO46_06320</name>
</gene>
<sequence length="166" mass="18913">MKFLNNILKNMGYILIIPAYILFFTVFFAYLAYFCFQILTGHILSGIVYNFLKTAGLIVDNNISINIISAIIISSILMMCVFTDSYMIEILKKAEIKTVDVLSKVKFNCSFAILILLNCLAMYIRNSYKEVPLALPNGNLIPLGIFIWLSILLITYLSNKNIKEEE</sequence>
<evidence type="ECO:0000313" key="2">
    <source>
        <dbReference type="EMBL" id="UQS84852.1"/>
    </source>
</evidence>
<keyword evidence="1" id="KW-0812">Transmembrane</keyword>
<reference evidence="2 3" key="1">
    <citation type="journal article" date="2022" name="Int. J. Syst. Evol. Microbiol.">
        <title>Apilactobacillus apisilvae sp. nov., Nicolia spurrieriana gen. nov. sp. nov., Bombilactobacillus folatiphilus sp. nov. and Bombilactobacillus thymidiniphilus sp. nov., four new lactic acid bacterial isolates from stingless bees Tetragonula carbonaria and Austroplebeia australis.</title>
        <authorList>
            <person name="Oliphant S.A."/>
            <person name="Watson-Haigh N.S."/>
            <person name="Sumby K.M."/>
            <person name="Gardner J."/>
            <person name="Groom S."/>
            <person name="Jiranek V."/>
        </authorList>
    </citation>
    <scope>NUCLEOTIDE SEQUENCE [LARGE SCALE GENOMIC DNA]</scope>
    <source>
        <strain evidence="2 3">SG5_A10</strain>
    </source>
</reference>
<evidence type="ECO:0008006" key="4">
    <source>
        <dbReference type="Google" id="ProtNLM"/>
    </source>
</evidence>
<dbReference type="RefSeq" id="WP_249510833.1">
    <property type="nucleotide sequence ID" value="NZ_CP093362.1"/>
</dbReference>
<protein>
    <recommendedName>
        <fullName evidence="4">Integral membrane protein</fullName>
    </recommendedName>
</protein>
<evidence type="ECO:0000313" key="3">
    <source>
        <dbReference type="Proteomes" id="UP000831859"/>
    </source>
</evidence>
<keyword evidence="1" id="KW-0472">Membrane</keyword>
<feature type="transmembrane region" description="Helical" evidence="1">
    <location>
        <begin position="140"/>
        <end position="158"/>
    </location>
</feature>
<accession>A0ABY4PHH5</accession>
<organism evidence="2 3">
    <name type="scientific">Apilactobacillus apisilvae</name>
    <dbReference type="NCBI Taxonomy" id="2923364"/>
    <lineage>
        <taxon>Bacteria</taxon>
        <taxon>Bacillati</taxon>
        <taxon>Bacillota</taxon>
        <taxon>Bacilli</taxon>
        <taxon>Lactobacillales</taxon>
        <taxon>Lactobacillaceae</taxon>
        <taxon>Apilactobacillus</taxon>
    </lineage>
</organism>
<feature type="transmembrane region" description="Helical" evidence="1">
    <location>
        <begin position="63"/>
        <end position="84"/>
    </location>
</feature>
<name>A0ABY4PHH5_9LACO</name>
<keyword evidence="3" id="KW-1185">Reference proteome</keyword>
<feature type="transmembrane region" description="Helical" evidence="1">
    <location>
        <begin position="105"/>
        <end position="124"/>
    </location>
</feature>
<keyword evidence="1" id="KW-1133">Transmembrane helix</keyword>
<evidence type="ECO:0000256" key="1">
    <source>
        <dbReference type="SAM" id="Phobius"/>
    </source>
</evidence>
<feature type="transmembrane region" description="Helical" evidence="1">
    <location>
        <begin position="12"/>
        <end position="43"/>
    </location>
</feature>
<dbReference type="EMBL" id="CP093362">
    <property type="protein sequence ID" value="UQS84852.1"/>
    <property type="molecule type" value="Genomic_DNA"/>
</dbReference>
<proteinExistence type="predicted"/>
<dbReference type="Proteomes" id="UP000831859">
    <property type="component" value="Chromosome"/>
</dbReference>